<dbReference type="EMBL" id="LAZR01009905">
    <property type="protein sequence ID" value="KKM69959.1"/>
    <property type="molecule type" value="Genomic_DNA"/>
</dbReference>
<protein>
    <submittedName>
        <fullName evidence="1">Uncharacterized protein</fullName>
    </submittedName>
</protein>
<reference evidence="1" key="1">
    <citation type="journal article" date="2015" name="Nature">
        <title>Complex archaea that bridge the gap between prokaryotes and eukaryotes.</title>
        <authorList>
            <person name="Spang A."/>
            <person name="Saw J.H."/>
            <person name="Jorgensen S.L."/>
            <person name="Zaremba-Niedzwiedzka K."/>
            <person name="Martijn J."/>
            <person name="Lind A.E."/>
            <person name="van Eijk R."/>
            <person name="Schleper C."/>
            <person name="Guy L."/>
            <person name="Ettema T.J."/>
        </authorList>
    </citation>
    <scope>NUCLEOTIDE SEQUENCE</scope>
</reference>
<sequence length="108" mass="12250">MSENAELKAMLDYLNNYAGRRGKFYEDLHGIQYSEDLSGLGIAVSIPEAAIKQLYATHLRIDQLSRDYRAEENYRATWVQEHLAAPLLGKHLAAVKQGEKVDSEKEKV</sequence>
<name>A0A0F9JJC4_9ZZZZ</name>
<gene>
    <name evidence="1" type="ORF">LCGC14_1445570</name>
</gene>
<evidence type="ECO:0000313" key="1">
    <source>
        <dbReference type="EMBL" id="KKM69959.1"/>
    </source>
</evidence>
<proteinExistence type="predicted"/>
<organism evidence="1">
    <name type="scientific">marine sediment metagenome</name>
    <dbReference type="NCBI Taxonomy" id="412755"/>
    <lineage>
        <taxon>unclassified sequences</taxon>
        <taxon>metagenomes</taxon>
        <taxon>ecological metagenomes</taxon>
    </lineage>
</organism>
<comment type="caution">
    <text evidence="1">The sequence shown here is derived from an EMBL/GenBank/DDBJ whole genome shotgun (WGS) entry which is preliminary data.</text>
</comment>
<accession>A0A0F9JJC4</accession>
<dbReference type="AlphaFoldDB" id="A0A0F9JJC4"/>